<keyword evidence="2" id="KW-1133">Transmembrane helix</keyword>
<dbReference type="PANTHER" id="PTHR16502">
    <property type="entry name" value="KERATINOCYTE-ASSOCIATED TRANSMEMBRANE PROTEIN 2"/>
    <property type="match status" value="1"/>
</dbReference>
<feature type="compositionally biased region" description="Acidic residues" evidence="1">
    <location>
        <begin position="252"/>
        <end position="265"/>
    </location>
</feature>
<dbReference type="PANTHER" id="PTHR16502:SF0">
    <property type="entry name" value="KERATINOCYTE-ASSOCIATED TRANSMEMBRANE PROTEIN 2"/>
    <property type="match status" value="1"/>
</dbReference>
<organism evidence="3 4">
    <name type="scientific">Rhynchophorus ferrugineus</name>
    <name type="common">Red palm weevil</name>
    <name type="synonym">Curculio ferrugineus</name>
    <dbReference type="NCBI Taxonomy" id="354439"/>
    <lineage>
        <taxon>Eukaryota</taxon>
        <taxon>Metazoa</taxon>
        <taxon>Ecdysozoa</taxon>
        <taxon>Arthropoda</taxon>
        <taxon>Hexapoda</taxon>
        <taxon>Insecta</taxon>
        <taxon>Pterygota</taxon>
        <taxon>Neoptera</taxon>
        <taxon>Endopterygota</taxon>
        <taxon>Coleoptera</taxon>
        <taxon>Polyphaga</taxon>
        <taxon>Cucujiformia</taxon>
        <taxon>Curculionidae</taxon>
        <taxon>Dryophthorinae</taxon>
        <taxon>Rhynchophorus</taxon>
    </lineage>
</organism>
<feature type="compositionally biased region" description="Basic and acidic residues" evidence="1">
    <location>
        <begin position="156"/>
        <end position="169"/>
    </location>
</feature>
<evidence type="ECO:0000313" key="3">
    <source>
        <dbReference type="EMBL" id="KAF7281580.1"/>
    </source>
</evidence>
<feature type="compositionally biased region" description="Polar residues" evidence="1">
    <location>
        <begin position="172"/>
        <end position="192"/>
    </location>
</feature>
<name>A0A834MIN7_RHYFE</name>
<reference evidence="3" key="1">
    <citation type="submission" date="2020-08" db="EMBL/GenBank/DDBJ databases">
        <title>Genome sequencing and assembly of the red palm weevil Rhynchophorus ferrugineus.</title>
        <authorList>
            <person name="Dias G.B."/>
            <person name="Bergman C.M."/>
            <person name="Manee M."/>
        </authorList>
    </citation>
    <scope>NUCLEOTIDE SEQUENCE</scope>
    <source>
        <strain evidence="3">AA-2017</strain>
        <tissue evidence="3">Whole larva</tissue>
    </source>
</reference>
<dbReference type="AlphaFoldDB" id="A0A834MIN7"/>
<dbReference type="Pfam" id="PF17818">
    <property type="entry name" value="KCT2"/>
    <property type="match status" value="1"/>
</dbReference>
<keyword evidence="4" id="KW-1185">Reference proteome</keyword>
<feature type="compositionally biased region" description="Basic and acidic residues" evidence="1">
    <location>
        <begin position="198"/>
        <end position="225"/>
    </location>
</feature>
<proteinExistence type="predicted"/>
<evidence type="ECO:0000256" key="1">
    <source>
        <dbReference type="SAM" id="MobiDB-lite"/>
    </source>
</evidence>
<accession>A0A834MIN7</accession>
<comment type="caution">
    <text evidence="3">The sequence shown here is derived from an EMBL/GenBank/DDBJ whole genome shotgun (WGS) entry which is preliminary data.</text>
</comment>
<gene>
    <name evidence="3" type="ORF">GWI33_004547</name>
</gene>
<dbReference type="Proteomes" id="UP000625711">
    <property type="component" value="Unassembled WGS sequence"/>
</dbReference>
<evidence type="ECO:0000313" key="4">
    <source>
        <dbReference type="Proteomes" id="UP000625711"/>
    </source>
</evidence>
<dbReference type="OrthoDB" id="5846619at2759"/>
<sequence>MYSAIVEKCPAVKNTTIKGNPLFTKDCKKWKLSVNDGSEDYKKCMLYYDSLIFFCTKLGNELTQRYGDLFTLNLKKYKVDLICNEFPNEKLLREKYNVTDFTQCIRLCFNDGVFDDRCKYAHYYLKFNTTKLKADRKGVLETYLNNSVVKTPQEVSDSKSDTNDGKARTETAAGSPTIESNLPINLSEQKANTIPEKGSPEKSGQDNKKVDVAQTGQDKKDDAEINKNNIEDIDNLEDNAPNPLGVDKSADMEGEFEPDDEDSLNEQEHVENNAELNVQTNKAKPNTVEDESVNNFNTTEDEMDGDSYFFSYFTVLMCLCIVGYVGYHNRQKILALILEGKRGRRSSRGRRPNSINYHKLDSNLEEAISSSCPKGSTNVIY</sequence>
<keyword evidence="2" id="KW-0812">Transmembrane</keyword>
<feature type="transmembrane region" description="Helical" evidence="2">
    <location>
        <begin position="308"/>
        <end position="327"/>
    </location>
</feature>
<dbReference type="EMBL" id="JAACXV010000235">
    <property type="protein sequence ID" value="KAF7281580.1"/>
    <property type="molecule type" value="Genomic_DNA"/>
</dbReference>
<dbReference type="InterPro" id="IPR037645">
    <property type="entry name" value="KCT2"/>
</dbReference>
<protein>
    <submittedName>
        <fullName evidence="3">Uncharacterized protein</fullName>
    </submittedName>
</protein>
<evidence type="ECO:0000256" key="2">
    <source>
        <dbReference type="SAM" id="Phobius"/>
    </source>
</evidence>
<keyword evidence="2" id="KW-0472">Membrane</keyword>
<feature type="region of interest" description="Disordered" evidence="1">
    <location>
        <begin position="151"/>
        <end position="265"/>
    </location>
</feature>